<dbReference type="PANTHER" id="PTHR32439:SF9">
    <property type="entry name" value="BLR3264 PROTEIN"/>
    <property type="match status" value="1"/>
</dbReference>
<gene>
    <name evidence="8" type="primary">cobG</name>
    <name evidence="8" type="ORF">RZS28_06945</name>
</gene>
<dbReference type="InterPro" id="IPR045854">
    <property type="entry name" value="NO2/SO3_Rdtase_4Fe4S_sf"/>
</dbReference>
<feature type="domain" description="Nitrite/Sulfite reductase ferredoxin-like" evidence="7">
    <location>
        <begin position="19"/>
        <end position="82"/>
    </location>
</feature>
<dbReference type="EMBL" id="CP136862">
    <property type="protein sequence ID" value="WOJ91013.1"/>
    <property type="molecule type" value="Genomic_DNA"/>
</dbReference>
<accession>A0ABZ0HWU4</accession>
<evidence type="ECO:0000313" key="9">
    <source>
        <dbReference type="Proteomes" id="UP001626536"/>
    </source>
</evidence>
<protein>
    <submittedName>
        <fullName evidence="8">Precorrin-3B synthase</fullName>
        <ecNumber evidence="8">1.14.13.83</ecNumber>
    </submittedName>
</protein>
<keyword evidence="1" id="KW-0004">4Fe-4S</keyword>
<keyword evidence="9" id="KW-1185">Reference proteome</keyword>
<evidence type="ECO:0000256" key="2">
    <source>
        <dbReference type="ARBA" id="ARBA00022617"/>
    </source>
</evidence>
<dbReference type="InterPro" id="IPR036136">
    <property type="entry name" value="Nit/Sulf_reduc_fer-like_dom_sf"/>
</dbReference>
<evidence type="ECO:0000256" key="1">
    <source>
        <dbReference type="ARBA" id="ARBA00022485"/>
    </source>
</evidence>
<dbReference type="RefSeq" id="WP_407340602.1">
    <property type="nucleotide sequence ID" value="NZ_CP136862.1"/>
</dbReference>
<sequence>MTAAASLRKGWCPGALRPMPAKDGFLVRLRISGGALSAVAMRRLAQAGRDHGNGLFDLSSRANLQMRGVSERSLPLLRKMLDDLGLLDQDAEAEAIRNVLASPLAGLDAPIDVRSIARSLEAALVRETELHGLPGKFGFLIDDGGALSLAHVPADVRFDYSAERDAFAVRTGGSAREAAFLCDCEPRDVVDIALRLARAFMRLGLSMREPPRRMRELVAECGPASIAKAAGLSLAPAPEPEPLAEPCPIGLIRLEQETYSFGVGAAFGRLDAAMLETIADAAAIFGQDEIRLTPWRAILLPFVDAGRDKALRAHFAAENFIIDAADPRLAVAACGGAPACERGSTPTHADALSLASIARRLQETGVALHVSGCVKGCARQAATAYTLVANAGRYDLIQDGTAQDASPMQGLTLAQAQSVLEAIALKKELARELEFS</sequence>
<dbReference type="Pfam" id="PF03460">
    <property type="entry name" value="NIR_SIR_ferr"/>
    <property type="match status" value="2"/>
</dbReference>
<evidence type="ECO:0000256" key="3">
    <source>
        <dbReference type="ARBA" id="ARBA00022723"/>
    </source>
</evidence>
<keyword evidence="5" id="KW-0408">Iron</keyword>
<organism evidence="8 9">
    <name type="scientific">Methylocapsa polymorpha</name>
    <dbReference type="NCBI Taxonomy" id="3080828"/>
    <lineage>
        <taxon>Bacteria</taxon>
        <taxon>Pseudomonadati</taxon>
        <taxon>Pseudomonadota</taxon>
        <taxon>Alphaproteobacteria</taxon>
        <taxon>Hyphomicrobiales</taxon>
        <taxon>Beijerinckiaceae</taxon>
        <taxon>Methylocapsa</taxon>
    </lineage>
</organism>
<keyword evidence="6" id="KW-0411">Iron-sulfur</keyword>
<dbReference type="PANTHER" id="PTHR32439">
    <property type="entry name" value="FERREDOXIN--NITRITE REDUCTASE, CHLOROPLASTIC"/>
    <property type="match status" value="1"/>
</dbReference>
<dbReference type="EC" id="1.14.13.83" evidence="8"/>
<evidence type="ECO:0000256" key="5">
    <source>
        <dbReference type="ARBA" id="ARBA00023004"/>
    </source>
</evidence>
<keyword evidence="3" id="KW-0479">Metal-binding</keyword>
<dbReference type="InterPro" id="IPR012798">
    <property type="entry name" value="Cbl_synth_CobG-like"/>
</dbReference>
<dbReference type="InterPro" id="IPR005117">
    <property type="entry name" value="NiRdtase/SiRdtase_haem-b_fer"/>
</dbReference>
<evidence type="ECO:0000256" key="4">
    <source>
        <dbReference type="ARBA" id="ARBA00023002"/>
    </source>
</evidence>
<proteinExistence type="predicted"/>
<keyword evidence="4 8" id="KW-0560">Oxidoreductase</keyword>
<dbReference type="Proteomes" id="UP001626536">
    <property type="component" value="Chromosome"/>
</dbReference>
<dbReference type="Gene3D" id="3.30.413.10">
    <property type="entry name" value="Sulfite Reductase Hemoprotein, domain 1"/>
    <property type="match status" value="2"/>
</dbReference>
<dbReference type="SUPFAM" id="SSF55124">
    <property type="entry name" value="Nitrite/Sulfite reductase N-terminal domain-like"/>
    <property type="match status" value="2"/>
</dbReference>
<keyword evidence="2" id="KW-0349">Heme</keyword>
<dbReference type="NCBIfam" id="TIGR02435">
    <property type="entry name" value="CobG"/>
    <property type="match status" value="1"/>
</dbReference>
<feature type="domain" description="Nitrite/Sulfite reductase ferredoxin-like" evidence="7">
    <location>
        <begin position="255"/>
        <end position="310"/>
    </location>
</feature>
<reference evidence="8 9" key="1">
    <citation type="submission" date="2023-10" db="EMBL/GenBank/DDBJ databases">
        <title>Novel methanotroph of the genus Methylocapsa from a subarctic wetland.</title>
        <authorList>
            <person name="Belova S.E."/>
            <person name="Oshkin I.Y."/>
            <person name="Miroshnikov K."/>
            <person name="Dedysh S.N."/>
        </authorList>
    </citation>
    <scope>NUCLEOTIDE SEQUENCE [LARGE SCALE GENOMIC DNA]</scope>
    <source>
        <strain evidence="8 9">RX1</strain>
    </source>
</reference>
<evidence type="ECO:0000256" key="6">
    <source>
        <dbReference type="ARBA" id="ARBA00023014"/>
    </source>
</evidence>
<name>A0ABZ0HWU4_9HYPH</name>
<dbReference type="GO" id="GO:0043818">
    <property type="term" value="F:precorrin-3B synthase activity"/>
    <property type="evidence" value="ECO:0007669"/>
    <property type="project" value="UniProtKB-EC"/>
</dbReference>
<dbReference type="SUPFAM" id="SSF56014">
    <property type="entry name" value="Nitrite and sulphite reductase 4Fe-4S domain-like"/>
    <property type="match status" value="2"/>
</dbReference>
<dbReference type="Gene3D" id="3.90.480.10">
    <property type="entry name" value="Sulfite Reductase Hemoprotein,Domain 2"/>
    <property type="match status" value="1"/>
</dbReference>
<evidence type="ECO:0000313" key="8">
    <source>
        <dbReference type="EMBL" id="WOJ91013.1"/>
    </source>
</evidence>
<dbReference type="InterPro" id="IPR051329">
    <property type="entry name" value="NIR_SIR_4Fe-4S"/>
</dbReference>
<evidence type="ECO:0000259" key="7">
    <source>
        <dbReference type="Pfam" id="PF03460"/>
    </source>
</evidence>